<dbReference type="RefSeq" id="WP_126842134.1">
    <property type="nucleotide sequence ID" value="NZ_PIQH01000007.1"/>
</dbReference>
<dbReference type="InterPro" id="IPR029062">
    <property type="entry name" value="Class_I_gatase-like"/>
</dbReference>
<dbReference type="InterPro" id="IPR011811">
    <property type="entry name" value="Peptidase_S51_cyanophycinase"/>
</dbReference>
<evidence type="ECO:0000313" key="3">
    <source>
        <dbReference type="Proteomes" id="UP000287996"/>
    </source>
</evidence>
<sequence length="559" mass="62066">MRRWLSLLALAGVIPFMSAHGQTKLAPETYHLLMAGGGLHACSSMAPQYCNKTDWIDRNSMRTDRYLNIDEKHRKEATAEAAWPSYREKMRNDVAEALRLIHDRIRESVIPERVFQEEFTRRATKYLYNKLSDAEWRRIVNLLEMPVPEDTHEVVNLDENLNQNTVQIFQRFVDMAKRVHGAKDGDAKVLFTTSADFDPYDKVSYYQDIFSQLGVEAEWLPIDAAVITAARDGQCETLNKVQEEVLGSYNRDKVYPNMYQQQVTLCKNLDSVEDMIASADGLFLNDGEVNLTRETFVTQNNRPNDILRTIIQRVSEEHLVVGGSGAGAAVLTSKAMVSNGTTEGALKQQPVASDPPAYGCDLDQSCPPNTQPNTLTYHPMGGMSLFHFGLLDTHVSDMGRQGRLMRLAAEVKSPFGAGIDERTALLVNLKNGHFKIIGEQGVFFVEDAQQGEHAVAGLFHYLVAGASGLMTPTGIETAEFAKDLDVVKAQPTTDFLTDRGLTDSIRVLCDSDKTSLKLLSKDFQAVVQLDDASRTQAAGGECQIINGRLGIAWQPQASL</sequence>
<accession>A0A432ZQ49</accession>
<gene>
    <name evidence="2" type="ORF">CWI84_08335</name>
</gene>
<dbReference type="CDD" id="cd03145">
    <property type="entry name" value="GAT1_cyanophycinase"/>
    <property type="match status" value="1"/>
</dbReference>
<dbReference type="EMBL" id="PIQH01000007">
    <property type="protein sequence ID" value="RUO79958.1"/>
    <property type="molecule type" value="Genomic_DNA"/>
</dbReference>
<evidence type="ECO:0000256" key="1">
    <source>
        <dbReference type="SAM" id="SignalP"/>
    </source>
</evidence>
<reference evidence="2 3" key="1">
    <citation type="journal article" date="2011" name="Front. Microbiol.">
        <title>Genomic signatures of strain selection and enhancement in Bacillus atrophaeus var. globigii, a historical biowarfare simulant.</title>
        <authorList>
            <person name="Gibbons H.S."/>
            <person name="Broomall S.M."/>
            <person name="McNew L.A."/>
            <person name="Daligault H."/>
            <person name="Chapman C."/>
            <person name="Bruce D."/>
            <person name="Karavis M."/>
            <person name="Krepps M."/>
            <person name="McGregor P.A."/>
            <person name="Hong C."/>
            <person name="Park K.H."/>
            <person name="Akmal A."/>
            <person name="Feldman A."/>
            <person name="Lin J.S."/>
            <person name="Chang W.E."/>
            <person name="Higgs B.W."/>
            <person name="Demirev P."/>
            <person name="Lindquist J."/>
            <person name="Liem A."/>
            <person name="Fochler E."/>
            <person name="Read T.D."/>
            <person name="Tapia R."/>
            <person name="Johnson S."/>
            <person name="Bishop-Lilly K.A."/>
            <person name="Detter C."/>
            <person name="Han C."/>
            <person name="Sozhamannan S."/>
            <person name="Rosenzweig C.N."/>
            <person name="Skowronski E.W."/>
        </authorList>
    </citation>
    <scope>NUCLEOTIDE SEQUENCE [LARGE SCALE GENOMIC DNA]</scope>
    <source>
        <strain evidence="2 3">CC-PW-9</strain>
    </source>
</reference>
<dbReference type="SUPFAM" id="SSF52317">
    <property type="entry name" value="Class I glutamine amidotransferase-like"/>
    <property type="match status" value="1"/>
</dbReference>
<comment type="caution">
    <text evidence="2">The sequence shown here is derived from an EMBL/GenBank/DDBJ whole genome shotgun (WGS) entry which is preliminary data.</text>
</comment>
<protein>
    <submittedName>
        <fullName evidence="2">Cyanophycinase</fullName>
    </submittedName>
</protein>
<organism evidence="2 3">
    <name type="scientific">Idiomarina tyrosinivorans</name>
    <dbReference type="NCBI Taxonomy" id="1445662"/>
    <lineage>
        <taxon>Bacteria</taxon>
        <taxon>Pseudomonadati</taxon>
        <taxon>Pseudomonadota</taxon>
        <taxon>Gammaproteobacteria</taxon>
        <taxon>Alteromonadales</taxon>
        <taxon>Idiomarinaceae</taxon>
        <taxon>Idiomarina</taxon>
    </lineage>
</organism>
<dbReference type="OrthoDB" id="9799980at2"/>
<keyword evidence="1" id="KW-0732">Signal</keyword>
<feature type="chain" id="PRO_5019032738" evidence="1">
    <location>
        <begin position="22"/>
        <end position="559"/>
    </location>
</feature>
<dbReference type="PANTHER" id="PTHR36175:SF1">
    <property type="entry name" value="CYANOPHYCINASE"/>
    <property type="match status" value="1"/>
</dbReference>
<feature type="signal peptide" evidence="1">
    <location>
        <begin position="1"/>
        <end position="21"/>
    </location>
</feature>
<evidence type="ECO:0000313" key="2">
    <source>
        <dbReference type="EMBL" id="RUO79958.1"/>
    </source>
</evidence>
<keyword evidence="3" id="KW-1185">Reference proteome</keyword>
<name>A0A432ZQ49_9GAMM</name>
<dbReference type="PANTHER" id="PTHR36175">
    <property type="entry name" value="CYANOPHYCINASE"/>
    <property type="match status" value="1"/>
</dbReference>
<dbReference type="Proteomes" id="UP000287996">
    <property type="component" value="Unassembled WGS sequence"/>
</dbReference>
<dbReference type="PIRSF" id="PIRSF032067">
    <property type="entry name" value="Cyanophycinase"/>
    <property type="match status" value="1"/>
</dbReference>
<dbReference type="Gene3D" id="3.40.50.880">
    <property type="match status" value="1"/>
</dbReference>
<dbReference type="GO" id="GO:0016787">
    <property type="term" value="F:hydrolase activity"/>
    <property type="evidence" value="ECO:0007669"/>
    <property type="project" value="InterPro"/>
</dbReference>
<proteinExistence type="predicted"/>
<dbReference type="AlphaFoldDB" id="A0A432ZQ49"/>